<dbReference type="InterPro" id="IPR029787">
    <property type="entry name" value="Nucleotide_cyclase"/>
</dbReference>
<dbReference type="AlphaFoldDB" id="A0A919MJ94"/>
<keyword evidence="3" id="KW-1185">Reference proteome</keyword>
<feature type="domain" description="Guanylate cyclase" evidence="1">
    <location>
        <begin position="43"/>
        <end position="165"/>
    </location>
</feature>
<sequence>MGLGQRFHSLEDFLASHASNVDAAIDCGDGSSVPIKGTEIEAAILFADISRFSTRTIGMSPVETLVFVQIFFGWVTSQALKGRPGIVDKYIGDEVMVIFSKDFGSEDPVLDAIQAAIDMSRNDPHAYRPHIGIAFGRTIVGYAGTPLRYNVSVFGSAVALAARCAGIKSENPDGGSPAIALPSADWGDRSFDDVNPPSEIPTVLELHPARTVPLKGFGDIPVREIYNPAAWKPDLTAEERTTFALDEIRANNRYWPR</sequence>
<dbReference type="Gene3D" id="3.30.70.1230">
    <property type="entry name" value="Nucleotide cyclase"/>
    <property type="match status" value="1"/>
</dbReference>
<dbReference type="PROSITE" id="PS50125">
    <property type="entry name" value="GUANYLATE_CYCLASE_2"/>
    <property type="match status" value="1"/>
</dbReference>
<dbReference type="Proteomes" id="UP000647172">
    <property type="component" value="Unassembled WGS sequence"/>
</dbReference>
<dbReference type="EMBL" id="BOMQ01000060">
    <property type="protein sequence ID" value="GIE51574.1"/>
    <property type="molecule type" value="Genomic_DNA"/>
</dbReference>
<name>A0A919MJ94_9ACTN</name>
<organism evidence="2 3">
    <name type="scientific">Actinoplanes nipponensis</name>
    <dbReference type="NCBI Taxonomy" id="135950"/>
    <lineage>
        <taxon>Bacteria</taxon>
        <taxon>Bacillati</taxon>
        <taxon>Actinomycetota</taxon>
        <taxon>Actinomycetes</taxon>
        <taxon>Micromonosporales</taxon>
        <taxon>Micromonosporaceae</taxon>
        <taxon>Actinoplanes</taxon>
    </lineage>
</organism>
<evidence type="ECO:0000313" key="2">
    <source>
        <dbReference type="EMBL" id="GIE51574.1"/>
    </source>
</evidence>
<reference evidence="2" key="1">
    <citation type="submission" date="2021-01" db="EMBL/GenBank/DDBJ databases">
        <title>Whole genome shotgun sequence of Actinoplanes nipponensis NBRC 14063.</title>
        <authorList>
            <person name="Komaki H."/>
            <person name="Tamura T."/>
        </authorList>
    </citation>
    <scope>NUCLEOTIDE SEQUENCE</scope>
    <source>
        <strain evidence="2">NBRC 14063</strain>
    </source>
</reference>
<dbReference type="CDD" id="cd07302">
    <property type="entry name" value="CHD"/>
    <property type="match status" value="1"/>
</dbReference>
<dbReference type="GO" id="GO:0035556">
    <property type="term" value="P:intracellular signal transduction"/>
    <property type="evidence" value="ECO:0007669"/>
    <property type="project" value="InterPro"/>
</dbReference>
<dbReference type="InterPro" id="IPR001054">
    <property type="entry name" value="A/G_cyclase"/>
</dbReference>
<proteinExistence type="predicted"/>
<gene>
    <name evidence="2" type="ORF">Ani05nite_51080</name>
</gene>
<protein>
    <recommendedName>
        <fullName evidence="1">Guanylate cyclase domain-containing protein</fullName>
    </recommendedName>
</protein>
<dbReference type="GO" id="GO:0009190">
    <property type="term" value="P:cyclic nucleotide biosynthetic process"/>
    <property type="evidence" value="ECO:0007669"/>
    <property type="project" value="InterPro"/>
</dbReference>
<evidence type="ECO:0000313" key="3">
    <source>
        <dbReference type="Proteomes" id="UP000647172"/>
    </source>
</evidence>
<evidence type="ECO:0000259" key="1">
    <source>
        <dbReference type="PROSITE" id="PS50125"/>
    </source>
</evidence>
<dbReference type="RefSeq" id="WP_203772233.1">
    <property type="nucleotide sequence ID" value="NZ_BAAAYJ010000099.1"/>
</dbReference>
<comment type="caution">
    <text evidence="2">The sequence shown here is derived from an EMBL/GenBank/DDBJ whole genome shotgun (WGS) entry which is preliminary data.</text>
</comment>
<dbReference type="SUPFAM" id="SSF55073">
    <property type="entry name" value="Nucleotide cyclase"/>
    <property type="match status" value="1"/>
</dbReference>
<accession>A0A919MJ94</accession>
<dbReference type="GO" id="GO:0004016">
    <property type="term" value="F:adenylate cyclase activity"/>
    <property type="evidence" value="ECO:0007669"/>
    <property type="project" value="UniProtKB-ARBA"/>
</dbReference>